<dbReference type="KEGG" id="woc:BA177_00010"/>
<dbReference type="Gene3D" id="3.30.230.10">
    <property type="match status" value="1"/>
</dbReference>
<dbReference type="SUPFAM" id="SSF54211">
    <property type="entry name" value="Ribosomal protein S5 domain 2-like"/>
    <property type="match status" value="1"/>
</dbReference>
<keyword evidence="8" id="KW-1185">Reference proteome</keyword>
<evidence type="ECO:0000313" key="7">
    <source>
        <dbReference type="EMBL" id="ANO52868.1"/>
    </source>
</evidence>
<keyword evidence="4" id="KW-0378">Hydrolase</keyword>
<proteinExistence type="predicted"/>
<keyword evidence="1" id="KW-0819">tRNA processing</keyword>
<evidence type="ECO:0000256" key="4">
    <source>
        <dbReference type="ARBA" id="ARBA00022801"/>
    </source>
</evidence>
<evidence type="ECO:0000256" key="1">
    <source>
        <dbReference type="ARBA" id="ARBA00022694"/>
    </source>
</evidence>
<dbReference type="EC" id="3.1.26.5" evidence="6"/>
<evidence type="ECO:0000256" key="3">
    <source>
        <dbReference type="ARBA" id="ARBA00022759"/>
    </source>
</evidence>
<dbReference type="PANTHER" id="PTHR33992">
    <property type="entry name" value="RIBONUCLEASE P PROTEIN COMPONENT"/>
    <property type="match status" value="1"/>
</dbReference>
<dbReference type="InterPro" id="IPR014721">
    <property type="entry name" value="Ribsml_uS5_D2-typ_fold_subgr"/>
</dbReference>
<dbReference type="AlphaFoldDB" id="A0A193LKB4"/>
<dbReference type="GO" id="GO:0042781">
    <property type="term" value="F:3'-tRNA processing endoribonuclease activity"/>
    <property type="evidence" value="ECO:0007669"/>
    <property type="project" value="TreeGrafter"/>
</dbReference>
<keyword evidence="5" id="KW-0694">RNA-binding</keyword>
<name>A0A193LKB4_9GAMM</name>
<dbReference type="NCBIfam" id="TIGR00188">
    <property type="entry name" value="rnpA"/>
    <property type="match status" value="1"/>
</dbReference>
<dbReference type="EMBL" id="CP016268">
    <property type="protein sequence ID" value="ANO52868.1"/>
    <property type="molecule type" value="Genomic_DNA"/>
</dbReference>
<accession>A0A193LKB4</accession>
<dbReference type="GO" id="GO:0000049">
    <property type="term" value="F:tRNA binding"/>
    <property type="evidence" value="ECO:0007669"/>
    <property type="project" value="InterPro"/>
</dbReference>
<evidence type="ECO:0000313" key="8">
    <source>
        <dbReference type="Proteomes" id="UP000092695"/>
    </source>
</evidence>
<keyword evidence="3" id="KW-0255">Endonuclease</keyword>
<keyword evidence="2" id="KW-0540">Nuclease</keyword>
<evidence type="ECO:0000256" key="6">
    <source>
        <dbReference type="NCBIfam" id="TIGR00188"/>
    </source>
</evidence>
<dbReference type="InterPro" id="IPR000100">
    <property type="entry name" value="RNase_P"/>
</dbReference>
<dbReference type="PANTHER" id="PTHR33992:SF1">
    <property type="entry name" value="RIBONUCLEASE P PROTEIN COMPONENT"/>
    <property type="match status" value="1"/>
</dbReference>
<dbReference type="Proteomes" id="UP000092695">
    <property type="component" value="Chromosome"/>
</dbReference>
<dbReference type="GO" id="GO:0030677">
    <property type="term" value="C:ribonuclease P complex"/>
    <property type="evidence" value="ECO:0007669"/>
    <property type="project" value="TreeGrafter"/>
</dbReference>
<protein>
    <recommendedName>
        <fullName evidence="6">Ribonuclease P protein component</fullName>
        <ecNumber evidence="6">3.1.26.5</ecNumber>
    </recommendedName>
</protein>
<organism evidence="7 8">
    <name type="scientific">Woeseia oceani</name>
    <dbReference type="NCBI Taxonomy" id="1548547"/>
    <lineage>
        <taxon>Bacteria</taxon>
        <taxon>Pseudomonadati</taxon>
        <taxon>Pseudomonadota</taxon>
        <taxon>Gammaproteobacteria</taxon>
        <taxon>Woeseiales</taxon>
        <taxon>Woeseiaceae</taxon>
        <taxon>Woeseia</taxon>
    </lineage>
</organism>
<sequence>MAIAKKNCPKAVARNRLKRIIRESFRMHQASLAGVDIIVLNRPGAERMTNTELFTSLARHWRACQNTAQRGQENR</sequence>
<reference evidence="7 8" key="1">
    <citation type="submission" date="2016-06" db="EMBL/GenBank/DDBJ databases">
        <title>Complete genome sequence of a deep-branching marine Gamma Proteobacterium Woeseia oceani type strain XK5.</title>
        <authorList>
            <person name="Mu D."/>
            <person name="Du Z."/>
        </authorList>
    </citation>
    <scope>NUCLEOTIDE SEQUENCE [LARGE SCALE GENOMIC DNA]</scope>
    <source>
        <strain evidence="7 8">XK5</strain>
    </source>
</reference>
<dbReference type="Pfam" id="PF00825">
    <property type="entry name" value="Ribonuclease_P"/>
    <property type="match status" value="1"/>
</dbReference>
<dbReference type="InterPro" id="IPR020568">
    <property type="entry name" value="Ribosomal_Su5_D2-typ_SF"/>
</dbReference>
<dbReference type="STRING" id="1548547.BA177_00010"/>
<gene>
    <name evidence="7" type="ORF">BA177_00010</name>
</gene>
<dbReference type="GO" id="GO:0004526">
    <property type="term" value="F:ribonuclease P activity"/>
    <property type="evidence" value="ECO:0007669"/>
    <property type="project" value="UniProtKB-UniRule"/>
</dbReference>
<evidence type="ECO:0000256" key="2">
    <source>
        <dbReference type="ARBA" id="ARBA00022722"/>
    </source>
</evidence>
<evidence type="ECO:0000256" key="5">
    <source>
        <dbReference type="ARBA" id="ARBA00022884"/>
    </source>
</evidence>